<dbReference type="AlphaFoldDB" id="A0A852S091"/>
<keyword evidence="4 6" id="KW-0479">Metal-binding</keyword>
<dbReference type="Gene3D" id="1.10.490.10">
    <property type="entry name" value="Globins"/>
    <property type="match status" value="1"/>
</dbReference>
<dbReference type="InterPro" id="IPR016339">
    <property type="entry name" value="Hemoglobin_trunc_I"/>
</dbReference>
<proteinExistence type="inferred from homology"/>
<keyword evidence="2 6" id="KW-0813">Transport</keyword>
<dbReference type="CDD" id="cd00454">
    <property type="entry name" value="TrHb1_N"/>
    <property type="match status" value="1"/>
</dbReference>
<evidence type="ECO:0000256" key="6">
    <source>
        <dbReference type="PIRNR" id="PIRNR002030"/>
    </source>
</evidence>
<comment type="caution">
    <text evidence="9">The sequence shown here is derived from an EMBL/GenBank/DDBJ whole genome shotgun (WGS) entry which is preliminary data.</text>
</comment>
<feature type="binding site" description="distal binding residue" evidence="8">
    <location>
        <position position="69"/>
    </location>
    <ligand>
        <name>heme</name>
        <dbReference type="ChEBI" id="CHEBI:30413"/>
    </ligand>
    <ligandPart>
        <name>Fe</name>
        <dbReference type="ChEBI" id="CHEBI:18248"/>
    </ligandPart>
</feature>
<dbReference type="SUPFAM" id="SSF46458">
    <property type="entry name" value="Globin-like"/>
    <property type="match status" value="1"/>
</dbReference>
<dbReference type="Pfam" id="PF01152">
    <property type="entry name" value="Bac_globin"/>
    <property type="match status" value="1"/>
</dbReference>
<feature type="binding site" description="proximal binding residue" evidence="7">
    <location>
        <position position="69"/>
    </location>
    <ligand>
        <name>heme</name>
        <dbReference type="ChEBI" id="CHEBI:30413"/>
    </ligand>
    <ligandPart>
        <name>Fe</name>
        <dbReference type="ChEBI" id="CHEBI:18248"/>
    </ligandPart>
</feature>
<dbReference type="GO" id="GO:0020037">
    <property type="term" value="F:heme binding"/>
    <property type="evidence" value="ECO:0007669"/>
    <property type="project" value="InterPro"/>
</dbReference>
<evidence type="ECO:0000256" key="2">
    <source>
        <dbReference type="ARBA" id="ARBA00022448"/>
    </source>
</evidence>
<feature type="binding site" description="distal binding residue" evidence="8">
    <location>
        <position position="45"/>
    </location>
    <ligand>
        <name>heme</name>
        <dbReference type="ChEBI" id="CHEBI:30413"/>
    </ligand>
    <ligandPart>
        <name>Fe</name>
        <dbReference type="ChEBI" id="CHEBI:18248"/>
    </ligandPart>
</feature>
<dbReference type="GO" id="GO:0046872">
    <property type="term" value="F:metal ion binding"/>
    <property type="evidence" value="ECO:0007669"/>
    <property type="project" value="UniProtKB-UniRule"/>
</dbReference>
<comment type="similarity">
    <text evidence="1 6">Belongs to the truncated hemoglobin family. Group I subfamily.</text>
</comment>
<dbReference type="PIRSF" id="PIRSF002030">
    <property type="entry name" value="Globin_Protozoa/Cyanobacteria"/>
    <property type="match status" value="1"/>
</dbReference>
<evidence type="ECO:0000313" key="10">
    <source>
        <dbReference type="Proteomes" id="UP000582231"/>
    </source>
</evidence>
<dbReference type="InterPro" id="IPR009050">
    <property type="entry name" value="Globin-like_sf"/>
</dbReference>
<evidence type="ECO:0000256" key="4">
    <source>
        <dbReference type="ARBA" id="ARBA00022723"/>
    </source>
</evidence>
<evidence type="ECO:0000256" key="7">
    <source>
        <dbReference type="PIRSR" id="PIRSR002030-1"/>
    </source>
</evidence>
<gene>
    <name evidence="9" type="ORF">BJ958_003778</name>
</gene>
<evidence type="ECO:0000256" key="1">
    <source>
        <dbReference type="ARBA" id="ARBA00009660"/>
    </source>
</evidence>
<dbReference type="InterPro" id="IPR001486">
    <property type="entry name" value="Hemoglobin_trunc"/>
</dbReference>
<evidence type="ECO:0000256" key="3">
    <source>
        <dbReference type="ARBA" id="ARBA00022617"/>
    </source>
</evidence>
<keyword evidence="6" id="KW-0561">Oxygen transport</keyword>
<sequence>MSAYDAIGGAGAVKAVVAVFYQRVLDDPDLRDWFEGIDLGRLKAHQRAFLSHALGGPELFAGRPLAQAHAGLEITDDAFDAVAEHLVMTLHDLGAGAEQIDQVRAALEARREVVVDVSAAPAPADH</sequence>
<protein>
    <recommendedName>
        <fullName evidence="6">Group 1 truncated hemoglobin</fullName>
    </recommendedName>
</protein>
<dbReference type="Proteomes" id="UP000582231">
    <property type="component" value="Unassembled WGS sequence"/>
</dbReference>
<dbReference type="GO" id="GO:0019825">
    <property type="term" value="F:oxygen binding"/>
    <property type="evidence" value="ECO:0007669"/>
    <property type="project" value="InterPro"/>
</dbReference>
<dbReference type="RefSeq" id="WP_179728439.1">
    <property type="nucleotide sequence ID" value="NZ_BAABEF010000001.1"/>
</dbReference>
<name>A0A852S091_9ACTN</name>
<evidence type="ECO:0000256" key="8">
    <source>
        <dbReference type="PIRSR" id="PIRSR601486-1"/>
    </source>
</evidence>
<keyword evidence="3 6" id="KW-0349">Heme</keyword>
<dbReference type="GO" id="GO:0005344">
    <property type="term" value="F:oxygen carrier activity"/>
    <property type="evidence" value="ECO:0007669"/>
    <property type="project" value="UniProtKB-UniRule"/>
</dbReference>
<keyword evidence="5 6" id="KW-0408">Iron</keyword>
<accession>A0A852S091</accession>
<dbReference type="InterPro" id="IPR012292">
    <property type="entry name" value="Globin/Proto"/>
</dbReference>
<keyword evidence="10" id="KW-1185">Reference proteome</keyword>
<evidence type="ECO:0000313" key="9">
    <source>
        <dbReference type="EMBL" id="NYD32232.1"/>
    </source>
</evidence>
<organism evidence="9 10">
    <name type="scientific">Nocardioides kongjuensis</name>
    <dbReference type="NCBI Taxonomy" id="349522"/>
    <lineage>
        <taxon>Bacteria</taxon>
        <taxon>Bacillati</taxon>
        <taxon>Actinomycetota</taxon>
        <taxon>Actinomycetes</taxon>
        <taxon>Propionibacteriales</taxon>
        <taxon>Nocardioidaceae</taxon>
        <taxon>Nocardioides</taxon>
    </lineage>
</organism>
<reference evidence="9 10" key="1">
    <citation type="submission" date="2020-07" db="EMBL/GenBank/DDBJ databases">
        <title>Sequencing the genomes of 1000 actinobacteria strains.</title>
        <authorList>
            <person name="Klenk H.-P."/>
        </authorList>
    </citation>
    <scope>NUCLEOTIDE SEQUENCE [LARGE SCALE GENOMIC DNA]</scope>
    <source>
        <strain evidence="9 10">DSM 19082</strain>
    </source>
</reference>
<evidence type="ECO:0000256" key="5">
    <source>
        <dbReference type="ARBA" id="ARBA00023004"/>
    </source>
</evidence>
<dbReference type="EMBL" id="JACCBF010000001">
    <property type="protein sequence ID" value="NYD32232.1"/>
    <property type="molecule type" value="Genomic_DNA"/>
</dbReference>
<comment type="cofactor">
    <cofactor evidence="7">
        <name>heme</name>
        <dbReference type="ChEBI" id="CHEBI:30413"/>
    </cofactor>
    <text evidence="7">Binds 1 heme group per subunit.</text>
</comment>